<evidence type="ECO:0000259" key="2">
    <source>
        <dbReference type="PROSITE" id="PS50141"/>
    </source>
</evidence>
<dbReference type="AlphaFoldDB" id="A0AAV9JTA3"/>
<dbReference type="Proteomes" id="UP001324427">
    <property type="component" value="Unassembled WGS sequence"/>
</dbReference>
<dbReference type="EMBL" id="JAVFHQ010000007">
    <property type="protein sequence ID" value="KAK4548645.1"/>
    <property type="molecule type" value="Genomic_DNA"/>
</dbReference>
<keyword evidence="4" id="KW-1185">Reference proteome</keyword>
<dbReference type="InterPro" id="IPR002466">
    <property type="entry name" value="A_deamin"/>
</dbReference>
<dbReference type="GO" id="GO:0002100">
    <property type="term" value="P:tRNA wobble adenosine to inosine editing"/>
    <property type="evidence" value="ECO:0007669"/>
    <property type="project" value="InterPro"/>
</dbReference>
<sequence length="446" mass="49125">MPPPHPDAVADCVLSAFHALPAKCKPRKLADGRKEWVPLAGIVLSRGMKCLPQAKLSAAKGNVLHDWHAEVLAIRAFNRWLVDECAELARRGMPGTHGEGGSEGAWVRWRRRGEVGREVNGHGGERASTVHEREPEAPGRGPGGADGPRYHDREQEHAHDQLFAIQDNVRIHMYCSEAPCGDASMELTMAAQADATPWTSPPPTEDSGMLLGRGNFDHLGVVRRKPARPDAPLTLSKSCSDKLALKQCTSLLSGVTSLLVHPGEAYLGMLVLPERRCVREAVRRAFGREGRMSGVAAEGVQKRWRDEAYIFKPFEVVTTEKEFEYSKEHASCGEETEAATLVPSNLGALYTPRRQEVLINGMLQGRRQDDPRGASCASRRRTWEAVRDVAESAGLPLFQDLTACEGYAGLKGSGRLKGRERVKEDVRERALKGWKRNVGDEEWGLV</sequence>
<gene>
    <name evidence="3" type="ORF">LTR36_009556</name>
</gene>
<dbReference type="GO" id="GO:0043829">
    <property type="term" value="F:tRNA-specific adenosine-37 deaminase activity"/>
    <property type="evidence" value="ECO:0007669"/>
    <property type="project" value="TreeGrafter"/>
</dbReference>
<reference evidence="3 4" key="1">
    <citation type="submission" date="2021-11" db="EMBL/GenBank/DDBJ databases">
        <title>Black yeast isolated from Biological Soil Crust.</title>
        <authorList>
            <person name="Kurbessoian T."/>
        </authorList>
    </citation>
    <scope>NUCLEOTIDE SEQUENCE [LARGE SCALE GENOMIC DNA]</scope>
    <source>
        <strain evidence="3 4">CCFEE 5522</strain>
    </source>
</reference>
<dbReference type="PANTHER" id="PTHR47803:SF1">
    <property type="entry name" value="TRNA-SPECIFIC ADENOSINE DEAMINASE 1"/>
    <property type="match status" value="1"/>
</dbReference>
<evidence type="ECO:0000256" key="1">
    <source>
        <dbReference type="SAM" id="MobiDB-lite"/>
    </source>
</evidence>
<protein>
    <recommendedName>
        <fullName evidence="2">A to I editase domain-containing protein</fullName>
    </recommendedName>
</protein>
<dbReference type="Pfam" id="PF02137">
    <property type="entry name" value="A_deamin"/>
    <property type="match status" value="2"/>
</dbReference>
<dbReference type="GO" id="GO:0003723">
    <property type="term" value="F:RNA binding"/>
    <property type="evidence" value="ECO:0007669"/>
    <property type="project" value="InterPro"/>
</dbReference>
<evidence type="ECO:0000313" key="3">
    <source>
        <dbReference type="EMBL" id="KAK4548645.1"/>
    </source>
</evidence>
<comment type="caution">
    <text evidence="3">The sequence shown here is derived from an EMBL/GenBank/DDBJ whole genome shotgun (WGS) entry which is preliminary data.</text>
</comment>
<accession>A0AAV9JTA3</accession>
<dbReference type="SMART" id="SM00552">
    <property type="entry name" value="ADEAMc"/>
    <property type="match status" value="1"/>
</dbReference>
<organism evidence="3 4">
    <name type="scientific">Oleoguttula mirabilis</name>
    <dbReference type="NCBI Taxonomy" id="1507867"/>
    <lineage>
        <taxon>Eukaryota</taxon>
        <taxon>Fungi</taxon>
        <taxon>Dikarya</taxon>
        <taxon>Ascomycota</taxon>
        <taxon>Pezizomycotina</taxon>
        <taxon>Dothideomycetes</taxon>
        <taxon>Dothideomycetidae</taxon>
        <taxon>Mycosphaerellales</taxon>
        <taxon>Teratosphaeriaceae</taxon>
        <taxon>Oleoguttula</taxon>
    </lineage>
</organism>
<name>A0AAV9JTA3_9PEZI</name>
<feature type="domain" description="A to I editase" evidence="2">
    <location>
        <begin position="43"/>
        <end position="262"/>
    </location>
</feature>
<feature type="region of interest" description="Disordered" evidence="1">
    <location>
        <begin position="117"/>
        <end position="151"/>
    </location>
</feature>
<feature type="compositionally biased region" description="Basic and acidic residues" evidence="1">
    <location>
        <begin position="117"/>
        <end position="137"/>
    </location>
</feature>
<proteinExistence type="predicted"/>
<dbReference type="PANTHER" id="PTHR47803">
    <property type="entry name" value="TRNA-SPECIFIC ADENOSINE DEAMINASE 1"/>
    <property type="match status" value="1"/>
</dbReference>
<evidence type="ECO:0000313" key="4">
    <source>
        <dbReference type="Proteomes" id="UP001324427"/>
    </source>
</evidence>
<dbReference type="PROSITE" id="PS50141">
    <property type="entry name" value="A_DEAMIN_EDITASE"/>
    <property type="match status" value="1"/>
</dbReference>
<dbReference type="InterPro" id="IPR042935">
    <property type="entry name" value="Tad1"/>
</dbReference>